<protein>
    <recommendedName>
        <fullName evidence="14">Carboxypeptidase</fullName>
        <ecNumber evidence="14">3.4.16.-</ecNumber>
    </recommendedName>
</protein>
<dbReference type="Gene3D" id="3.40.50.1820">
    <property type="entry name" value="alpha/beta hydrolase"/>
    <property type="match status" value="1"/>
</dbReference>
<evidence type="ECO:0000256" key="10">
    <source>
        <dbReference type="ARBA" id="ARBA00022989"/>
    </source>
</evidence>
<feature type="signal peptide" evidence="17">
    <location>
        <begin position="1"/>
        <end position="15"/>
    </location>
</feature>
<evidence type="ECO:0000256" key="7">
    <source>
        <dbReference type="ARBA" id="ARBA00022703"/>
    </source>
</evidence>
<dbReference type="InterPro" id="IPR018202">
    <property type="entry name" value="Ser_caboxypep_ser_AS"/>
</dbReference>
<dbReference type="InterPro" id="IPR033124">
    <property type="entry name" value="Ser_caboxypep_his_AS"/>
</dbReference>
<keyword evidence="12 16" id="KW-0472">Membrane</keyword>
<evidence type="ECO:0000256" key="14">
    <source>
        <dbReference type="RuleBase" id="RU361156"/>
    </source>
</evidence>
<keyword evidence="8 17" id="KW-0732">Signal</keyword>
<dbReference type="Pfam" id="PF00450">
    <property type="entry name" value="Peptidase_S10"/>
    <property type="match status" value="1"/>
</dbReference>
<dbReference type="PROSITE" id="PS00131">
    <property type="entry name" value="CARBOXYPEPT_SER_SER"/>
    <property type="match status" value="1"/>
</dbReference>
<dbReference type="AlphaFoldDB" id="A0A1E4SRH6"/>
<comment type="catalytic activity">
    <reaction evidence="1">
        <text>Preferential release of a C-terminal arginine or lysine residue.</text>
        <dbReference type="EC" id="3.4.16.6"/>
    </reaction>
</comment>
<keyword evidence="6 16" id="KW-0812">Transmembrane</keyword>
<comment type="subcellular location">
    <subcellularLocation>
        <location evidence="2">Golgi apparatus</location>
        <location evidence="2">trans-Golgi network membrane</location>
        <topology evidence="2">Single-pass type I membrane protein</topology>
    </subcellularLocation>
</comment>
<keyword evidence="19" id="KW-1185">Reference proteome</keyword>
<dbReference type="GO" id="GO:0005802">
    <property type="term" value="C:trans-Golgi network"/>
    <property type="evidence" value="ECO:0007669"/>
    <property type="project" value="EnsemblFungi"/>
</dbReference>
<keyword evidence="13" id="KW-0325">Glycoprotein</keyword>
<dbReference type="Proteomes" id="UP000094285">
    <property type="component" value="Unassembled WGS sequence"/>
</dbReference>
<dbReference type="PANTHER" id="PTHR11802:SF190">
    <property type="entry name" value="PHEROMONE-PROCESSING CARBOXYPEPTIDASE KEX1"/>
    <property type="match status" value="1"/>
</dbReference>
<dbReference type="GO" id="GO:0004185">
    <property type="term" value="F:serine-type carboxypeptidase activity"/>
    <property type="evidence" value="ECO:0007669"/>
    <property type="project" value="UniProtKB-UniRule"/>
</dbReference>
<evidence type="ECO:0000256" key="17">
    <source>
        <dbReference type="SAM" id="SignalP"/>
    </source>
</evidence>
<dbReference type="RefSeq" id="XP_020067238.1">
    <property type="nucleotide sequence ID" value="XM_020207219.1"/>
</dbReference>
<feature type="transmembrane region" description="Helical" evidence="16">
    <location>
        <begin position="561"/>
        <end position="581"/>
    </location>
</feature>
<evidence type="ECO:0000256" key="15">
    <source>
        <dbReference type="SAM" id="MobiDB-lite"/>
    </source>
</evidence>
<dbReference type="EC" id="3.4.16.-" evidence="14"/>
<feature type="chain" id="PRO_5012655895" description="Carboxypeptidase" evidence="17">
    <location>
        <begin position="16"/>
        <end position="684"/>
    </location>
</feature>
<proteinExistence type="inferred from homology"/>
<evidence type="ECO:0000256" key="6">
    <source>
        <dbReference type="ARBA" id="ARBA00022692"/>
    </source>
</evidence>
<evidence type="ECO:0000256" key="3">
    <source>
        <dbReference type="ARBA" id="ARBA00009431"/>
    </source>
</evidence>
<dbReference type="STRING" id="984487.A0A1E4SRH6"/>
<dbReference type="PROSITE" id="PS00560">
    <property type="entry name" value="CARBOXYPEPT_SER_HIS"/>
    <property type="match status" value="1"/>
</dbReference>
<evidence type="ECO:0000256" key="2">
    <source>
        <dbReference type="ARBA" id="ARBA00004393"/>
    </source>
</evidence>
<dbReference type="SUPFAM" id="SSF53474">
    <property type="entry name" value="alpha/beta-Hydrolases"/>
    <property type="match status" value="1"/>
</dbReference>
<evidence type="ECO:0000256" key="12">
    <source>
        <dbReference type="ARBA" id="ARBA00023136"/>
    </source>
</evidence>
<keyword evidence="9 14" id="KW-0378">Hydrolase</keyword>
<gene>
    <name evidence="18" type="ORF">CANTADRAFT_24778</name>
</gene>
<evidence type="ECO:0000256" key="11">
    <source>
        <dbReference type="ARBA" id="ARBA00023034"/>
    </source>
</evidence>
<sequence>MLALWPFFLLQLVLAFPQKRGNDPQEKYLVSSLPGLYDNIAKSDIPLMFAGQLELYPENDTHYFFWKYVDHNKIPENNKRTMFWFNGGPGCSSMDGALLEAGPFRVNKDEKVVYNKGSWHKATDIVFVDQPSGTGFSYGEDYSHTLDQIGWNFVTFLDRYYKVFPEDLGNDIYLAGESYAGQYIPYVAKHILERNKRVGDKEPQYNLKSLMIGNGYVSPNEQGLSYVPFLYQAGVLNEKNPLWGRILAQQEKCQKIVNHIDANWDDAAINDYEADNTECEKLLSMALDSTLDLEAPDSERCYNMYDYSKKDSYPQCGSNWPYELLFVTPFLRQKEVMAQLNLIKQKQWHECTSSVSSHLRERESAPSVHLLPKLLEEVPIMFFNGNLDIICNYIGTENFIGKLKWGGQKGFTEKQADWIHNGETAGYIKMERNLTFVNVFNSSHMVPYDLPEISRALIDLATGNYDLKEQEDTDQKQKKAFVTYPLGQRNGKQPEPEDSDKTSPITKPAPVDEEPDKTAPITKPAPVDEAPTGAPKAPQASASAEPLPESPAATSSAITRLIQLFVICILIWGIYVLYASYKSRPSSIIKTGPSGKKKNVQWADQLRRFQEDDEEFQQQKSQGFFSKTINKWKGTDPQGSYAPPGQYVENIELGETRATQDSEVADFVIDSDEEEGHSQPSHQV</sequence>
<feature type="region of interest" description="Disordered" evidence="15">
    <location>
        <begin position="482"/>
        <end position="551"/>
    </location>
</feature>
<accession>A0A1E4SRH6</accession>
<evidence type="ECO:0000256" key="8">
    <source>
        <dbReference type="ARBA" id="ARBA00022729"/>
    </source>
</evidence>
<dbReference type="GeneID" id="30981356"/>
<evidence type="ECO:0000256" key="13">
    <source>
        <dbReference type="ARBA" id="ARBA00023180"/>
    </source>
</evidence>
<keyword evidence="10 16" id="KW-1133">Transmembrane helix</keyword>
<evidence type="ECO:0000256" key="16">
    <source>
        <dbReference type="SAM" id="Phobius"/>
    </source>
</evidence>
<dbReference type="GO" id="GO:0006508">
    <property type="term" value="P:proteolysis"/>
    <property type="evidence" value="ECO:0007669"/>
    <property type="project" value="UniProtKB-KW"/>
</dbReference>
<keyword evidence="4 14" id="KW-0121">Carboxypeptidase</keyword>
<keyword evidence="7" id="KW-0053">Apoptosis</keyword>
<organism evidence="18 19">
    <name type="scientific">Suhomyces tanzawaensis NRRL Y-17324</name>
    <dbReference type="NCBI Taxonomy" id="984487"/>
    <lineage>
        <taxon>Eukaryota</taxon>
        <taxon>Fungi</taxon>
        <taxon>Dikarya</taxon>
        <taxon>Ascomycota</taxon>
        <taxon>Saccharomycotina</taxon>
        <taxon>Pichiomycetes</taxon>
        <taxon>Debaryomycetaceae</taxon>
        <taxon>Suhomyces</taxon>
    </lineage>
</organism>
<evidence type="ECO:0000256" key="5">
    <source>
        <dbReference type="ARBA" id="ARBA00022670"/>
    </source>
</evidence>
<evidence type="ECO:0000256" key="9">
    <source>
        <dbReference type="ARBA" id="ARBA00022801"/>
    </source>
</evidence>
<evidence type="ECO:0000256" key="1">
    <source>
        <dbReference type="ARBA" id="ARBA00001003"/>
    </source>
</evidence>
<name>A0A1E4SRH6_9ASCO</name>
<dbReference type="InterPro" id="IPR029058">
    <property type="entry name" value="AB_hydrolase_fold"/>
</dbReference>
<feature type="compositionally biased region" description="Basic and acidic residues" evidence="15">
    <location>
        <begin position="492"/>
        <end position="501"/>
    </location>
</feature>
<feature type="compositionally biased region" description="Low complexity" evidence="15">
    <location>
        <begin position="537"/>
        <end position="551"/>
    </location>
</feature>
<evidence type="ECO:0000313" key="18">
    <source>
        <dbReference type="EMBL" id="ODV82116.1"/>
    </source>
</evidence>
<reference evidence="19" key="1">
    <citation type="submission" date="2016-05" db="EMBL/GenBank/DDBJ databases">
        <title>Comparative genomics of biotechnologically important yeasts.</title>
        <authorList>
            <consortium name="DOE Joint Genome Institute"/>
            <person name="Riley R."/>
            <person name="Haridas S."/>
            <person name="Wolfe K.H."/>
            <person name="Lopes M.R."/>
            <person name="Hittinger C.T."/>
            <person name="Goker M."/>
            <person name="Salamov A."/>
            <person name="Wisecaver J."/>
            <person name="Long T.M."/>
            <person name="Aerts A.L."/>
            <person name="Barry K."/>
            <person name="Choi C."/>
            <person name="Clum A."/>
            <person name="Coughlan A.Y."/>
            <person name="Deshpande S."/>
            <person name="Douglass A.P."/>
            <person name="Hanson S.J."/>
            <person name="Klenk H.-P."/>
            <person name="Labutti K."/>
            <person name="Lapidus A."/>
            <person name="Lindquist E."/>
            <person name="Lipzen A."/>
            <person name="Meier-Kolthoff J.P."/>
            <person name="Ohm R.A."/>
            <person name="Otillar R.P."/>
            <person name="Pangilinan J."/>
            <person name="Peng Y."/>
            <person name="Rokas A."/>
            <person name="Rosa C.A."/>
            <person name="Scheuner C."/>
            <person name="Sibirny A.A."/>
            <person name="Slot J.C."/>
            <person name="Stielow J.B."/>
            <person name="Sun H."/>
            <person name="Kurtzman C.P."/>
            <person name="Blackwell M."/>
            <person name="Grigoriev I.V."/>
            <person name="Jeffries T.W."/>
        </authorList>
    </citation>
    <scope>NUCLEOTIDE SEQUENCE [LARGE SCALE GENOMIC DNA]</scope>
    <source>
        <strain evidence="19">NRRL Y-17324</strain>
    </source>
</reference>
<dbReference type="PANTHER" id="PTHR11802">
    <property type="entry name" value="SERINE PROTEASE FAMILY S10 SERINE CARBOXYPEPTIDASE"/>
    <property type="match status" value="1"/>
</dbReference>
<keyword evidence="11" id="KW-0333">Golgi apparatus</keyword>
<keyword evidence="5 14" id="KW-0645">Protease</keyword>
<dbReference type="PRINTS" id="PR00724">
    <property type="entry name" value="CRBOXYPTASEC"/>
</dbReference>
<dbReference type="OrthoDB" id="443318at2759"/>
<dbReference type="EMBL" id="KV453909">
    <property type="protein sequence ID" value="ODV82116.1"/>
    <property type="molecule type" value="Genomic_DNA"/>
</dbReference>
<comment type="similarity">
    <text evidence="3 14">Belongs to the peptidase S10 family.</text>
</comment>
<dbReference type="InterPro" id="IPR001563">
    <property type="entry name" value="Peptidase_S10"/>
</dbReference>
<dbReference type="GO" id="GO:0006915">
    <property type="term" value="P:apoptotic process"/>
    <property type="evidence" value="ECO:0007669"/>
    <property type="project" value="UniProtKB-KW"/>
</dbReference>
<evidence type="ECO:0000256" key="4">
    <source>
        <dbReference type="ARBA" id="ARBA00022645"/>
    </source>
</evidence>
<evidence type="ECO:0000313" key="19">
    <source>
        <dbReference type="Proteomes" id="UP000094285"/>
    </source>
</evidence>